<proteinExistence type="predicted"/>
<evidence type="ECO:0000313" key="4">
    <source>
        <dbReference type="Proteomes" id="UP000323856"/>
    </source>
</evidence>
<feature type="domain" description="Phage head morphogenesis" evidence="2">
    <location>
        <begin position="162"/>
        <end position="265"/>
    </location>
</feature>
<accession>A0A5B0EN92</accession>
<evidence type="ECO:0000313" key="3">
    <source>
        <dbReference type="EMBL" id="KAA0979892.1"/>
    </source>
</evidence>
<comment type="caution">
    <text evidence="3">The sequence shown here is derived from an EMBL/GenBank/DDBJ whole genome shotgun (WGS) entry which is preliminary data.</text>
</comment>
<dbReference type="RefSeq" id="WP_149618438.1">
    <property type="nucleotide sequence ID" value="NZ_VOBL01000001.1"/>
</dbReference>
<sequence length="349" mass="38028">MAVTDETLRLIADSRRTLSQLTDQQARALVGAWVASWDELLPEYEASIAELLEDAVDGKVSAAKVRANSRLRQALEVTRANLDGLQDAANVTITTDLPEVINLGGSTTAGVAASQLPPAHAGILVAWDSVSPEAIAAMVERTTERIHSLTKPIPADTVRLMKRELIRGISVGANPRETARRIIKRTEGQFNGGLNRALVIARTETLDSFRAGALASAKKNTDILNGWRWSCSLSGRTCGACLSMHGQEFPVDAPGPEGHPSCRCARVDITRSWADLGFDIPEPEDTFPDAREWYEGLTPDSQADILGKSRRDLLASGDIKWEDLATRKQNPGWRPSYQETPLKDLVKAE</sequence>
<dbReference type="OrthoDB" id="3522453at2"/>
<gene>
    <name evidence="3" type="ORF">FQ154_01660</name>
</gene>
<name>A0A5B0EN92_9MICC</name>
<protein>
    <submittedName>
        <fullName evidence="3">Phage head morphogenesis protein</fullName>
    </submittedName>
</protein>
<organism evidence="3 4">
    <name type="scientific">Paeniglutamicibacter gangotriensis</name>
    <dbReference type="NCBI Taxonomy" id="254787"/>
    <lineage>
        <taxon>Bacteria</taxon>
        <taxon>Bacillati</taxon>
        <taxon>Actinomycetota</taxon>
        <taxon>Actinomycetes</taxon>
        <taxon>Micrococcales</taxon>
        <taxon>Micrococcaceae</taxon>
        <taxon>Paeniglutamicibacter</taxon>
    </lineage>
</organism>
<dbReference type="EMBL" id="VOBL01000001">
    <property type="protein sequence ID" value="KAA0979892.1"/>
    <property type="molecule type" value="Genomic_DNA"/>
</dbReference>
<dbReference type="Pfam" id="PF04233">
    <property type="entry name" value="Phage_Mu_F"/>
    <property type="match status" value="1"/>
</dbReference>
<dbReference type="AlphaFoldDB" id="A0A5B0EN92"/>
<dbReference type="InterPro" id="IPR006528">
    <property type="entry name" value="Phage_head_morphogenesis_dom"/>
</dbReference>
<evidence type="ECO:0000259" key="2">
    <source>
        <dbReference type="Pfam" id="PF04233"/>
    </source>
</evidence>
<reference evidence="3 4" key="1">
    <citation type="submission" date="2019-07" db="EMBL/GenBank/DDBJ databases">
        <title>Analysis of the biochemical properties, biological activity and biotechnological potential of siderophores and biosurfactants produced by Antarctic psychrotolerant bacteria.</title>
        <authorList>
            <person name="Styczynski M."/>
            <person name="Krucon T."/>
            <person name="Decewicz P."/>
            <person name="Dziewit L."/>
        </authorList>
    </citation>
    <scope>NUCLEOTIDE SEQUENCE [LARGE SCALE GENOMIC DNA]</scope>
    <source>
        <strain evidence="3 4">ANT_H27</strain>
    </source>
</reference>
<evidence type="ECO:0000256" key="1">
    <source>
        <dbReference type="SAM" id="MobiDB-lite"/>
    </source>
</evidence>
<dbReference type="Proteomes" id="UP000323856">
    <property type="component" value="Unassembled WGS sequence"/>
</dbReference>
<feature type="region of interest" description="Disordered" evidence="1">
    <location>
        <begin position="329"/>
        <end position="349"/>
    </location>
</feature>